<dbReference type="Proteomes" id="UP000054304">
    <property type="component" value="Unassembled WGS sequence"/>
</dbReference>
<dbReference type="AlphaFoldDB" id="A0A0C7MTR7"/>
<feature type="repeat" description="TPR" evidence="1">
    <location>
        <begin position="142"/>
        <end position="175"/>
    </location>
</feature>
<dbReference type="SUPFAM" id="SSF48452">
    <property type="entry name" value="TPR-like"/>
    <property type="match status" value="1"/>
</dbReference>
<sequence length="196" mass="22370">MATSLSALQYDTNSKLLDVPDASEDIEMNVKQINKLTQDLVSENNPNFTPQPRDDSTAMIKKLFENGLKQLQQQKMAEALKSVNLAIEMAQRKRTSWEAFAVQLQELQFMMKNRVDLCLVQGKFMDALQDLDFLQNTGLTTSDVFIRKTDSLLKLKQYEQARAEVERGLSLDPTNAKLRVLHIENTRKLAEYNGDV</sequence>
<evidence type="ECO:0000313" key="2">
    <source>
        <dbReference type="EMBL" id="CEP63321.1"/>
    </source>
</evidence>
<keyword evidence="1" id="KW-0802">TPR repeat</keyword>
<dbReference type="STRING" id="1245769.A0A0C7MTR7"/>
<dbReference type="GO" id="GO:0031207">
    <property type="term" value="C:Sec62/Sec63 complex"/>
    <property type="evidence" value="ECO:0007669"/>
    <property type="project" value="EnsemblFungi"/>
</dbReference>
<gene>
    <name evidence="2" type="ORF">LALA0_S07e07470g</name>
</gene>
<dbReference type="Gene3D" id="1.25.40.10">
    <property type="entry name" value="Tetratricopeptide repeat domain"/>
    <property type="match status" value="1"/>
</dbReference>
<protein>
    <submittedName>
        <fullName evidence="2">LALA0S07e07470g1_1</fullName>
    </submittedName>
</protein>
<evidence type="ECO:0000313" key="3">
    <source>
        <dbReference type="Proteomes" id="UP000054304"/>
    </source>
</evidence>
<keyword evidence="3" id="KW-1185">Reference proteome</keyword>
<evidence type="ECO:0000256" key="1">
    <source>
        <dbReference type="PROSITE-ProRule" id="PRU00339"/>
    </source>
</evidence>
<dbReference type="GeneID" id="34686821"/>
<dbReference type="HOGENOM" id="CLU_111698_0_0_1"/>
<dbReference type="InterPro" id="IPR011990">
    <property type="entry name" value="TPR-like_helical_dom_sf"/>
</dbReference>
<proteinExistence type="predicted"/>
<dbReference type="OrthoDB" id="433738at2759"/>
<dbReference type="PROSITE" id="PS50005">
    <property type="entry name" value="TPR"/>
    <property type="match status" value="1"/>
</dbReference>
<accession>A0A0C7MTR7</accession>
<dbReference type="EMBL" id="LN736366">
    <property type="protein sequence ID" value="CEP63321.1"/>
    <property type="molecule type" value="Genomic_DNA"/>
</dbReference>
<name>A0A0C7MTR7_9SACH</name>
<dbReference type="GO" id="GO:0071256">
    <property type="term" value="C:translocon complex"/>
    <property type="evidence" value="ECO:0007669"/>
    <property type="project" value="EnsemblFungi"/>
</dbReference>
<organism evidence="2 3">
    <name type="scientific">Lachancea lanzarotensis</name>
    <dbReference type="NCBI Taxonomy" id="1245769"/>
    <lineage>
        <taxon>Eukaryota</taxon>
        <taxon>Fungi</taxon>
        <taxon>Dikarya</taxon>
        <taxon>Ascomycota</taxon>
        <taxon>Saccharomycotina</taxon>
        <taxon>Saccharomycetes</taxon>
        <taxon>Saccharomycetales</taxon>
        <taxon>Saccharomycetaceae</taxon>
        <taxon>Lachancea</taxon>
    </lineage>
</organism>
<dbReference type="GO" id="GO:0008320">
    <property type="term" value="F:protein transmembrane transporter activity"/>
    <property type="evidence" value="ECO:0007669"/>
    <property type="project" value="EnsemblFungi"/>
</dbReference>
<dbReference type="InterPro" id="IPR019734">
    <property type="entry name" value="TPR_rpt"/>
</dbReference>
<reference evidence="2 3" key="1">
    <citation type="submission" date="2014-12" db="EMBL/GenBank/DDBJ databases">
        <authorList>
            <person name="Neuveglise Cecile"/>
        </authorList>
    </citation>
    <scope>NUCLEOTIDE SEQUENCE [LARGE SCALE GENOMIC DNA]</scope>
    <source>
        <strain evidence="2 3">CBS 12615</strain>
    </source>
</reference>
<dbReference type="GO" id="GO:0031204">
    <property type="term" value="P:post-translational protein targeting to membrane, translocation"/>
    <property type="evidence" value="ECO:0007669"/>
    <property type="project" value="EnsemblFungi"/>
</dbReference>
<dbReference type="RefSeq" id="XP_022629542.1">
    <property type="nucleotide sequence ID" value="XM_022771658.1"/>
</dbReference>